<dbReference type="InterPro" id="IPR032710">
    <property type="entry name" value="NTF2-like_dom_sf"/>
</dbReference>
<feature type="domain" description="SnoaL-like" evidence="1">
    <location>
        <begin position="7"/>
        <end position="108"/>
    </location>
</feature>
<dbReference type="Pfam" id="PF12680">
    <property type="entry name" value="SnoaL_2"/>
    <property type="match status" value="1"/>
</dbReference>
<dbReference type="AlphaFoldDB" id="A0A9W6L0D7"/>
<reference evidence="2" key="2">
    <citation type="submission" date="2023-01" db="EMBL/GenBank/DDBJ databases">
        <authorList>
            <person name="Sun Q."/>
            <person name="Evtushenko L."/>
        </authorList>
    </citation>
    <scope>NUCLEOTIDE SEQUENCE</scope>
    <source>
        <strain evidence="2">VKM Ac-1069</strain>
    </source>
</reference>
<evidence type="ECO:0000313" key="2">
    <source>
        <dbReference type="EMBL" id="GLL09830.1"/>
    </source>
</evidence>
<dbReference type="InterPro" id="IPR037401">
    <property type="entry name" value="SnoaL-like"/>
</dbReference>
<protein>
    <recommendedName>
        <fullName evidence="1">SnoaL-like domain-containing protein</fullName>
    </recommendedName>
</protein>
<dbReference type="SUPFAM" id="SSF54427">
    <property type="entry name" value="NTF2-like"/>
    <property type="match status" value="1"/>
</dbReference>
<keyword evidence="3" id="KW-1185">Reference proteome</keyword>
<sequence length="136" mass="14586">MPLPPAVDELLAAVARRDADAVAACFTVDAVYHVAVPYEPLTGRDAIRAAFAAILAETDAAQWDVVSSAVAGDLVFLERVDHFQFAGGDAPIECLGVIRMSGDLIAEVRDYCDIGLWNYRRAEARGVSPRIVPAQT</sequence>
<evidence type="ECO:0000259" key="1">
    <source>
        <dbReference type="Pfam" id="PF12680"/>
    </source>
</evidence>
<name>A0A9W6L0D7_9PSEU</name>
<evidence type="ECO:0000313" key="3">
    <source>
        <dbReference type="Proteomes" id="UP001143463"/>
    </source>
</evidence>
<dbReference type="Gene3D" id="3.10.450.50">
    <property type="match status" value="1"/>
</dbReference>
<accession>A0A9W6L0D7</accession>
<proteinExistence type="predicted"/>
<dbReference type="EMBL" id="BSFQ01000003">
    <property type="protein sequence ID" value="GLL09830.1"/>
    <property type="molecule type" value="Genomic_DNA"/>
</dbReference>
<comment type="caution">
    <text evidence="2">The sequence shown here is derived from an EMBL/GenBank/DDBJ whole genome shotgun (WGS) entry which is preliminary data.</text>
</comment>
<organism evidence="2 3">
    <name type="scientific">Pseudonocardia halophobica</name>
    <dbReference type="NCBI Taxonomy" id="29401"/>
    <lineage>
        <taxon>Bacteria</taxon>
        <taxon>Bacillati</taxon>
        <taxon>Actinomycetota</taxon>
        <taxon>Actinomycetes</taxon>
        <taxon>Pseudonocardiales</taxon>
        <taxon>Pseudonocardiaceae</taxon>
        <taxon>Pseudonocardia</taxon>
    </lineage>
</organism>
<reference evidence="2" key="1">
    <citation type="journal article" date="2014" name="Int. J. Syst. Evol. Microbiol.">
        <title>Complete genome sequence of Corynebacterium casei LMG S-19264T (=DSM 44701T), isolated from a smear-ripened cheese.</title>
        <authorList>
            <consortium name="US DOE Joint Genome Institute (JGI-PGF)"/>
            <person name="Walter F."/>
            <person name="Albersmeier A."/>
            <person name="Kalinowski J."/>
            <person name="Ruckert C."/>
        </authorList>
    </citation>
    <scope>NUCLEOTIDE SEQUENCE</scope>
    <source>
        <strain evidence="2">VKM Ac-1069</strain>
    </source>
</reference>
<gene>
    <name evidence="2" type="ORF">GCM10017577_09700</name>
</gene>
<dbReference type="Proteomes" id="UP001143463">
    <property type="component" value="Unassembled WGS sequence"/>
</dbReference>